<dbReference type="SUPFAM" id="SSF75632">
    <property type="entry name" value="Cullin homology domain"/>
    <property type="match status" value="1"/>
</dbReference>
<sequence length="769" mass="88486">MSLLKTSAVDFKQEWSAMEPLLASLVTGTPQTLTNETWLKMYSGIYKICTNPGAPQAETLFFRLRRLLVTHVESVISELQAIDGEPAFLRRYCSAFESFVTGTTYISELCRYLNRYWISYSHCETGHAPVPGVYTVTELSLHLWHDIAFSKLKKRVVKAVICIFHTARRDRSACFEDGDCIARTVETFFSLGLCRQDQMSLYREELEQPFLEDTIRYFAAEATELLSRVTISEYLREAELFCTQEQKRCEDRLHRTTVTQLRQVCCHVLVDEHADQICEDAEAFLINNRKDDLRRLFSLFSELTNENALMSFKNILKKYIERSGLEVVQKFQQDDATKDPEGYIEALVQVRNKYFDLIKDAFGYHPLMRTALDQACRTFANSHPRLPELLAKYTHYLMSRDKKRGASRALLLPGSPRLMPLPDDMLEQKIENISIVFCLIDDKDIFKKYYSKFLAKRLIKGTSVSSDMEILLVQKLRNTCGGDFVSKLQKMLKDKMLSKELADSFTAWVEEKDIELRAEDAANASAIDLHHAVTYHCDILTAGAWPISSAVAERKIVLPPAMEAHTRLFTKFYTGRSTGRKLLWVHNLSFGMIQSHCFDKCYELLLSFYQMLILVQFNNAKEIKQSEISQRTNISEQECTHHMASLVKAKVLTSDGATDPTYTINFGFTSRKLRISAIPSTPVEPPKAPRVPAHEIEDDRKMSLQAAIVRVLKTRREIHQAQLIQEVTEMLIHQFVPTISAIKQNVEILVQKEYLRRHEVDQARYIYVA</sequence>
<dbReference type="AlphaFoldDB" id="A0AAV1T4U2"/>
<protein>
    <recommendedName>
        <fullName evidence="6">Cullin-5</fullName>
    </recommendedName>
</protein>
<keyword evidence="3" id="KW-1017">Isopeptide bond</keyword>
<proteinExistence type="inferred from homology"/>
<organism evidence="10 11">
    <name type="scientific">Peronospora matthiolae</name>
    <dbReference type="NCBI Taxonomy" id="2874970"/>
    <lineage>
        <taxon>Eukaryota</taxon>
        <taxon>Sar</taxon>
        <taxon>Stramenopiles</taxon>
        <taxon>Oomycota</taxon>
        <taxon>Peronosporomycetes</taxon>
        <taxon>Peronosporales</taxon>
        <taxon>Peronosporaceae</taxon>
        <taxon>Peronospora</taxon>
    </lineage>
</organism>
<comment type="similarity">
    <text evidence="2 7 8">Belongs to the cullin family.</text>
</comment>
<reference evidence="10" key="1">
    <citation type="submission" date="2024-01" db="EMBL/GenBank/DDBJ databases">
        <authorList>
            <person name="Webb A."/>
        </authorList>
    </citation>
    <scope>NUCLEOTIDE SEQUENCE</scope>
    <source>
        <strain evidence="10">Pm1</strain>
    </source>
</reference>
<dbReference type="InterPro" id="IPR059120">
    <property type="entry name" value="Cullin-like_AB"/>
</dbReference>
<dbReference type="FunFam" id="1.10.10.10:FF:000014">
    <property type="entry name" value="Cullin 1"/>
    <property type="match status" value="1"/>
</dbReference>
<evidence type="ECO:0000256" key="6">
    <source>
        <dbReference type="ARBA" id="ARBA00040451"/>
    </source>
</evidence>
<dbReference type="Pfam" id="PF10557">
    <property type="entry name" value="Cullin_Nedd8"/>
    <property type="match status" value="1"/>
</dbReference>
<dbReference type="EMBL" id="CAKLBY020000016">
    <property type="protein sequence ID" value="CAK7898734.1"/>
    <property type="molecule type" value="Genomic_DNA"/>
</dbReference>
<evidence type="ECO:0000256" key="5">
    <source>
        <dbReference type="ARBA" id="ARBA00022843"/>
    </source>
</evidence>
<accession>A0AAV1T4U2</accession>
<dbReference type="SMART" id="SM00182">
    <property type="entry name" value="CULLIN"/>
    <property type="match status" value="1"/>
</dbReference>
<evidence type="ECO:0000256" key="3">
    <source>
        <dbReference type="ARBA" id="ARBA00022499"/>
    </source>
</evidence>
<dbReference type="FunFam" id="1.20.1310.10:FF:000014">
    <property type="entry name" value="Cullin 5"/>
    <property type="match status" value="1"/>
</dbReference>
<keyword evidence="5" id="KW-0832">Ubl conjugation</keyword>
<evidence type="ECO:0000256" key="8">
    <source>
        <dbReference type="RuleBase" id="RU003829"/>
    </source>
</evidence>
<dbReference type="InterPro" id="IPR036390">
    <property type="entry name" value="WH_DNA-bd_sf"/>
</dbReference>
<dbReference type="Gene3D" id="1.10.10.10">
    <property type="entry name" value="Winged helix-like DNA-binding domain superfamily/Winged helix DNA-binding domain"/>
    <property type="match status" value="1"/>
</dbReference>
<evidence type="ECO:0000259" key="9">
    <source>
        <dbReference type="PROSITE" id="PS50069"/>
    </source>
</evidence>
<dbReference type="InterPro" id="IPR016158">
    <property type="entry name" value="Cullin_homology"/>
</dbReference>
<dbReference type="SUPFAM" id="SSF74788">
    <property type="entry name" value="Cullin repeat-like"/>
    <property type="match status" value="1"/>
</dbReference>
<comment type="caution">
    <text evidence="10">The sequence shown here is derived from an EMBL/GenBank/DDBJ whole genome shotgun (WGS) entry which is preliminary data.</text>
</comment>
<dbReference type="GO" id="GO:0031625">
    <property type="term" value="F:ubiquitin protein ligase binding"/>
    <property type="evidence" value="ECO:0007669"/>
    <property type="project" value="InterPro"/>
</dbReference>
<feature type="domain" description="Cullin family profile" evidence="9">
    <location>
        <begin position="385"/>
        <end position="647"/>
    </location>
</feature>
<keyword evidence="4" id="KW-0833">Ubl conjugation pathway</keyword>
<dbReference type="PROSITE" id="PS50069">
    <property type="entry name" value="CULLIN_2"/>
    <property type="match status" value="1"/>
</dbReference>
<evidence type="ECO:0000256" key="7">
    <source>
        <dbReference type="PROSITE-ProRule" id="PRU00330"/>
    </source>
</evidence>
<evidence type="ECO:0000256" key="4">
    <source>
        <dbReference type="ARBA" id="ARBA00022786"/>
    </source>
</evidence>
<dbReference type="Pfam" id="PF26557">
    <property type="entry name" value="Cullin_AB"/>
    <property type="match status" value="1"/>
</dbReference>
<dbReference type="Gene3D" id="1.20.1310.10">
    <property type="entry name" value="Cullin Repeats"/>
    <property type="match status" value="4"/>
</dbReference>
<evidence type="ECO:0000256" key="2">
    <source>
        <dbReference type="ARBA" id="ARBA00006019"/>
    </source>
</evidence>
<comment type="pathway">
    <text evidence="1">Protein modification; protein ubiquitination.</text>
</comment>
<evidence type="ECO:0000256" key="1">
    <source>
        <dbReference type="ARBA" id="ARBA00004906"/>
    </source>
</evidence>
<evidence type="ECO:0000313" key="10">
    <source>
        <dbReference type="EMBL" id="CAK7898734.1"/>
    </source>
</evidence>
<dbReference type="Proteomes" id="UP001162060">
    <property type="component" value="Unassembled WGS sequence"/>
</dbReference>
<dbReference type="Gene3D" id="3.30.230.130">
    <property type="entry name" value="Cullin, Chain C, Domain 2"/>
    <property type="match status" value="1"/>
</dbReference>
<dbReference type="GO" id="GO:0006511">
    <property type="term" value="P:ubiquitin-dependent protein catabolic process"/>
    <property type="evidence" value="ECO:0007669"/>
    <property type="project" value="InterPro"/>
</dbReference>
<gene>
    <name evidence="10" type="ORF">PM001_LOCUS1721</name>
</gene>
<dbReference type="SUPFAM" id="SSF46785">
    <property type="entry name" value="Winged helix' DNA-binding domain"/>
    <property type="match status" value="1"/>
</dbReference>
<dbReference type="InterPro" id="IPR045093">
    <property type="entry name" value="Cullin"/>
</dbReference>
<dbReference type="InterPro" id="IPR016159">
    <property type="entry name" value="Cullin_repeat-like_dom_sf"/>
</dbReference>
<dbReference type="InterPro" id="IPR019559">
    <property type="entry name" value="Cullin_neddylation_domain"/>
</dbReference>
<dbReference type="InterPro" id="IPR036317">
    <property type="entry name" value="Cullin_homology_sf"/>
</dbReference>
<dbReference type="SMART" id="SM00884">
    <property type="entry name" value="Cullin_Nedd8"/>
    <property type="match status" value="1"/>
</dbReference>
<name>A0AAV1T4U2_9STRA</name>
<dbReference type="InterPro" id="IPR036388">
    <property type="entry name" value="WH-like_DNA-bd_sf"/>
</dbReference>
<dbReference type="PANTHER" id="PTHR11932">
    <property type="entry name" value="CULLIN"/>
    <property type="match status" value="1"/>
</dbReference>
<dbReference type="Pfam" id="PF00888">
    <property type="entry name" value="Cullin"/>
    <property type="match status" value="1"/>
</dbReference>
<dbReference type="InterPro" id="IPR001373">
    <property type="entry name" value="Cullin_N"/>
</dbReference>
<evidence type="ECO:0000313" key="11">
    <source>
        <dbReference type="Proteomes" id="UP001162060"/>
    </source>
</evidence>